<keyword evidence="10" id="KW-1185">Reference proteome</keyword>
<dbReference type="GO" id="GO:0008270">
    <property type="term" value="F:zinc ion binding"/>
    <property type="evidence" value="ECO:0007669"/>
    <property type="project" value="UniProtKB-KW"/>
</dbReference>
<feature type="coiled-coil region" evidence="5">
    <location>
        <begin position="160"/>
        <end position="187"/>
    </location>
</feature>
<dbReference type="PANTHER" id="PTHR10131">
    <property type="entry name" value="TNF RECEPTOR ASSOCIATED FACTOR"/>
    <property type="match status" value="1"/>
</dbReference>
<feature type="domain" description="SIAH-type" evidence="8">
    <location>
        <begin position="76"/>
        <end position="134"/>
    </location>
</feature>
<keyword evidence="1 4" id="KW-0479">Metal-binding</keyword>
<evidence type="ECO:0000256" key="3">
    <source>
        <dbReference type="ARBA" id="ARBA00022833"/>
    </source>
</evidence>
<sequence length="233" mass="26338">MGFDADKFVSGISEDKKCGVCSGVLDNPVRAACGHLYCSGCILPWVVRHGSCPQGCQTLTPSDLENVLPLREVILNLQVRCEYRPRGCQAVVRLTDLIAHIQDCSYRPVTCGHPNCGATVSQRQLAEHEGVTCEYRPVGICQEGCGLVLVHKTRHNHHCVTALRQLINEQEQHVGALEQELQRKDRSFQKRERVLLAQVTSLQRKVKQQAKRFHNQLTDLKHRFNNEQVRKLL</sequence>
<dbReference type="InterPro" id="IPR013083">
    <property type="entry name" value="Znf_RING/FYVE/PHD"/>
</dbReference>
<evidence type="ECO:0000256" key="2">
    <source>
        <dbReference type="ARBA" id="ARBA00022771"/>
    </source>
</evidence>
<dbReference type="PROSITE" id="PS00518">
    <property type="entry name" value="ZF_RING_1"/>
    <property type="match status" value="1"/>
</dbReference>
<evidence type="ECO:0000313" key="10">
    <source>
        <dbReference type="Proteomes" id="UP001374579"/>
    </source>
</evidence>
<evidence type="ECO:0000256" key="5">
    <source>
        <dbReference type="SAM" id="Coils"/>
    </source>
</evidence>
<proteinExistence type="predicted"/>
<evidence type="ECO:0000259" key="6">
    <source>
        <dbReference type="PROSITE" id="PS50089"/>
    </source>
</evidence>
<feature type="domain" description="TRAF-type" evidence="7">
    <location>
        <begin position="99"/>
        <end position="138"/>
    </location>
</feature>
<feature type="zinc finger region" description="TRAF-type" evidence="4">
    <location>
        <begin position="99"/>
        <end position="138"/>
    </location>
</feature>
<dbReference type="AlphaFoldDB" id="A0AAN9BB03"/>
<dbReference type="PROSITE" id="PS51081">
    <property type="entry name" value="ZF_SIAH"/>
    <property type="match status" value="1"/>
</dbReference>
<dbReference type="PROSITE" id="PS50089">
    <property type="entry name" value="ZF_RING_2"/>
    <property type="match status" value="1"/>
</dbReference>
<dbReference type="PROSITE" id="PS50145">
    <property type="entry name" value="ZF_TRAF"/>
    <property type="match status" value="1"/>
</dbReference>
<evidence type="ECO:0000256" key="1">
    <source>
        <dbReference type="ARBA" id="ARBA00022723"/>
    </source>
</evidence>
<comment type="caution">
    <text evidence="9">The sequence shown here is derived from an EMBL/GenBank/DDBJ whole genome shotgun (WGS) entry which is preliminary data.</text>
</comment>
<gene>
    <name evidence="9" type="ORF">V1264_020872</name>
</gene>
<evidence type="ECO:0000259" key="8">
    <source>
        <dbReference type="PROSITE" id="PS51081"/>
    </source>
</evidence>
<dbReference type="InterPro" id="IPR013010">
    <property type="entry name" value="Znf_SIAH"/>
</dbReference>
<organism evidence="9 10">
    <name type="scientific">Littorina saxatilis</name>
    <dbReference type="NCBI Taxonomy" id="31220"/>
    <lineage>
        <taxon>Eukaryota</taxon>
        <taxon>Metazoa</taxon>
        <taxon>Spiralia</taxon>
        <taxon>Lophotrochozoa</taxon>
        <taxon>Mollusca</taxon>
        <taxon>Gastropoda</taxon>
        <taxon>Caenogastropoda</taxon>
        <taxon>Littorinimorpha</taxon>
        <taxon>Littorinoidea</taxon>
        <taxon>Littorinidae</taxon>
        <taxon>Littorina</taxon>
    </lineage>
</organism>
<accession>A0AAN9BB03</accession>
<feature type="domain" description="RING-type" evidence="6">
    <location>
        <begin position="18"/>
        <end position="53"/>
    </location>
</feature>
<dbReference type="EMBL" id="JBAMIC010000010">
    <property type="protein sequence ID" value="KAK7102686.1"/>
    <property type="molecule type" value="Genomic_DNA"/>
</dbReference>
<name>A0AAN9BB03_9CAEN</name>
<keyword evidence="2 4" id="KW-0863">Zinc-finger</keyword>
<dbReference type="PANTHER" id="PTHR10131:SF157">
    <property type="entry name" value="RECEPTOR-ASSOCIATED FACTOR, PUTATIVE-RELATED"/>
    <property type="match status" value="1"/>
</dbReference>
<reference evidence="9 10" key="1">
    <citation type="submission" date="2024-02" db="EMBL/GenBank/DDBJ databases">
        <title>Chromosome-scale genome assembly of the rough periwinkle Littorina saxatilis.</title>
        <authorList>
            <person name="De Jode A."/>
            <person name="Faria R."/>
            <person name="Formenti G."/>
            <person name="Sims Y."/>
            <person name="Smith T.P."/>
            <person name="Tracey A."/>
            <person name="Wood J.M.D."/>
            <person name="Zagrodzka Z.B."/>
            <person name="Johannesson K."/>
            <person name="Butlin R.K."/>
            <person name="Leder E.H."/>
        </authorList>
    </citation>
    <scope>NUCLEOTIDE SEQUENCE [LARGE SCALE GENOMIC DNA]</scope>
    <source>
        <strain evidence="9">Snail1</strain>
        <tissue evidence="9">Muscle</tissue>
    </source>
</reference>
<keyword evidence="3 4" id="KW-0862">Zinc</keyword>
<evidence type="ECO:0000256" key="4">
    <source>
        <dbReference type="PROSITE-ProRule" id="PRU00207"/>
    </source>
</evidence>
<dbReference type="GO" id="GO:0043122">
    <property type="term" value="P:regulation of canonical NF-kappaB signal transduction"/>
    <property type="evidence" value="ECO:0007669"/>
    <property type="project" value="TreeGrafter"/>
</dbReference>
<evidence type="ECO:0000313" key="9">
    <source>
        <dbReference type="EMBL" id="KAK7102686.1"/>
    </source>
</evidence>
<dbReference type="SUPFAM" id="SSF57850">
    <property type="entry name" value="RING/U-box"/>
    <property type="match status" value="1"/>
</dbReference>
<evidence type="ECO:0000259" key="7">
    <source>
        <dbReference type="PROSITE" id="PS50145"/>
    </source>
</evidence>
<protein>
    <submittedName>
        <fullName evidence="9">Uncharacterized protein</fullName>
    </submittedName>
</protein>
<dbReference type="Gene3D" id="3.30.40.10">
    <property type="entry name" value="Zinc/RING finger domain, C3HC4 (zinc finger)"/>
    <property type="match status" value="2"/>
</dbReference>
<keyword evidence="5" id="KW-0175">Coiled coil</keyword>
<dbReference type="SUPFAM" id="SSF49599">
    <property type="entry name" value="TRAF domain-like"/>
    <property type="match status" value="1"/>
</dbReference>
<dbReference type="Pfam" id="PF13923">
    <property type="entry name" value="zf-C3HC4_2"/>
    <property type="match status" value="1"/>
</dbReference>
<dbReference type="InterPro" id="IPR017907">
    <property type="entry name" value="Znf_RING_CS"/>
</dbReference>
<dbReference type="InterPro" id="IPR001841">
    <property type="entry name" value="Znf_RING"/>
</dbReference>
<dbReference type="Proteomes" id="UP001374579">
    <property type="component" value="Unassembled WGS sequence"/>
</dbReference>
<dbReference type="InterPro" id="IPR001293">
    <property type="entry name" value="Znf_TRAF"/>
</dbReference>